<dbReference type="Pfam" id="PF13041">
    <property type="entry name" value="PPR_2"/>
    <property type="match status" value="1"/>
</dbReference>
<evidence type="ECO:0000313" key="3">
    <source>
        <dbReference type="Proteomes" id="UP001652623"/>
    </source>
</evidence>
<dbReference type="Proteomes" id="UP001652623">
    <property type="component" value="Chromosome 1"/>
</dbReference>
<dbReference type="GO" id="GO:0009451">
    <property type="term" value="P:RNA modification"/>
    <property type="evidence" value="ECO:0007669"/>
    <property type="project" value="InterPro"/>
</dbReference>
<accession>A0A6P3ZAW6</accession>
<keyword evidence="3" id="KW-1185">Reference proteome</keyword>
<dbReference type="RefSeq" id="XP_015874595.1">
    <property type="nucleotide sequence ID" value="XM_016019109.4"/>
</dbReference>
<sequence length="438" mass="49108">MLVNLSNHLTRPTNHLISCYIKCFNSWALAIKNASSPFKALSLYSKMHRHSVPFDTFSILFTLKSCTQFQDIALIQHLHAHILKLGLISHVYVATSLLHAYVIASFGDACLLFEEIPVRNTVTWNTMIKGYSRSGELEKANSVFREMPIRDIASWSAIIAAHVNNGIYERGLSLFRDMVMNESLKPDQLITGSVLSGCAHIGSHGLLMGKSVHGFMAKNGWELNVELGTALVNMYGKCGFLKSACQVFQLMQERNVMSWTALICGSAQHGFSEETLSLFEMMQKDGVTPNELTFTGILNACVHTGLVDEGRRYFKMIEECGLEPRIQHYGCMVDLFGKAGMLEEAYEVIKTMKLESNMVIWTSFLSACKDHRKFEMAEKVVEQVLRMIKPEKDGGVYTLIADLYVLGGKRDDAEMVRKLMVSEKVRKVRGSSFVRSGA</sequence>
<organism evidence="3 4">
    <name type="scientific">Ziziphus jujuba</name>
    <name type="common">Chinese jujube</name>
    <name type="synonym">Ziziphus sativa</name>
    <dbReference type="NCBI Taxonomy" id="326968"/>
    <lineage>
        <taxon>Eukaryota</taxon>
        <taxon>Viridiplantae</taxon>
        <taxon>Streptophyta</taxon>
        <taxon>Embryophyta</taxon>
        <taxon>Tracheophyta</taxon>
        <taxon>Spermatophyta</taxon>
        <taxon>Magnoliopsida</taxon>
        <taxon>eudicotyledons</taxon>
        <taxon>Gunneridae</taxon>
        <taxon>Pentapetalae</taxon>
        <taxon>rosids</taxon>
        <taxon>fabids</taxon>
        <taxon>Rosales</taxon>
        <taxon>Rhamnaceae</taxon>
        <taxon>Paliureae</taxon>
        <taxon>Ziziphus</taxon>
    </lineage>
</organism>
<dbReference type="InterPro" id="IPR011990">
    <property type="entry name" value="TPR-like_helical_dom_sf"/>
</dbReference>
<protein>
    <submittedName>
        <fullName evidence="4">Pentatricopeptide repeat-containing protein At5g66520-like</fullName>
    </submittedName>
</protein>
<dbReference type="PANTHER" id="PTHR47926:SF452">
    <property type="entry name" value="PENTATRICOPEPTIDE REPEAT-CONTAINING PROTEIN"/>
    <property type="match status" value="1"/>
</dbReference>
<dbReference type="InParanoid" id="A0A6P3ZAW6"/>
<name>A0A6P3ZAW6_ZIZJJ</name>
<evidence type="ECO:0000313" key="4">
    <source>
        <dbReference type="RefSeq" id="XP_015874595.1"/>
    </source>
</evidence>
<evidence type="ECO:0000256" key="1">
    <source>
        <dbReference type="ARBA" id="ARBA00022737"/>
    </source>
</evidence>
<proteinExistence type="predicted"/>
<reference evidence="3" key="1">
    <citation type="submission" date="2025-05" db="UniProtKB">
        <authorList>
            <consortium name="RefSeq"/>
        </authorList>
    </citation>
    <scope>NUCLEOTIDE SEQUENCE [LARGE SCALE GENOMIC DNA]</scope>
</reference>
<dbReference type="NCBIfam" id="TIGR00756">
    <property type="entry name" value="PPR"/>
    <property type="match status" value="6"/>
</dbReference>
<dbReference type="PANTHER" id="PTHR47926">
    <property type="entry name" value="PENTATRICOPEPTIDE REPEAT-CONTAINING PROTEIN"/>
    <property type="match status" value="1"/>
</dbReference>
<gene>
    <name evidence="4" type="primary">LOC107411507</name>
</gene>
<dbReference type="GeneID" id="107411507"/>
<feature type="repeat" description="PPR" evidence="2">
    <location>
        <begin position="255"/>
        <end position="289"/>
    </location>
</feature>
<dbReference type="Gene3D" id="1.25.40.10">
    <property type="entry name" value="Tetratricopeptide repeat domain"/>
    <property type="match status" value="3"/>
</dbReference>
<dbReference type="PROSITE" id="PS51375">
    <property type="entry name" value="PPR"/>
    <property type="match status" value="3"/>
</dbReference>
<dbReference type="GO" id="GO:0003723">
    <property type="term" value="F:RNA binding"/>
    <property type="evidence" value="ECO:0007669"/>
    <property type="project" value="InterPro"/>
</dbReference>
<dbReference type="InterPro" id="IPR046960">
    <property type="entry name" value="PPR_At4g14850-like_plant"/>
</dbReference>
<keyword evidence="1" id="KW-0677">Repeat</keyword>
<reference evidence="4" key="2">
    <citation type="submission" date="2025-08" db="UniProtKB">
        <authorList>
            <consortium name="RefSeq"/>
        </authorList>
    </citation>
    <scope>IDENTIFICATION</scope>
    <source>
        <tissue evidence="4">Seedling</tissue>
    </source>
</reference>
<dbReference type="FunFam" id="1.25.40.10:FF:000790">
    <property type="entry name" value="Pentatricopeptide repeat-containing protein"/>
    <property type="match status" value="1"/>
</dbReference>
<dbReference type="Pfam" id="PF01535">
    <property type="entry name" value="PPR"/>
    <property type="match status" value="4"/>
</dbReference>
<feature type="repeat" description="PPR" evidence="2">
    <location>
        <begin position="120"/>
        <end position="154"/>
    </location>
</feature>
<dbReference type="InterPro" id="IPR002885">
    <property type="entry name" value="PPR_rpt"/>
</dbReference>
<dbReference type="AlphaFoldDB" id="A0A6P3ZAW6"/>
<evidence type="ECO:0000256" key="2">
    <source>
        <dbReference type="PROSITE-ProRule" id="PRU00708"/>
    </source>
</evidence>
<dbReference type="KEGG" id="zju:107411507"/>
<feature type="repeat" description="PPR" evidence="2">
    <location>
        <begin position="290"/>
        <end position="324"/>
    </location>
</feature>